<comment type="caution">
    <text evidence="4">The sequence shown here is derived from an EMBL/GenBank/DDBJ whole genome shotgun (WGS) entry which is preliminary data.</text>
</comment>
<proteinExistence type="inferred from homology"/>
<dbReference type="GO" id="GO:0005524">
    <property type="term" value="F:ATP binding"/>
    <property type="evidence" value="ECO:0007669"/>
    <property type="project" value="InterPro"/>
</dbReference>
<sequence>MDWMPLITIRPRASSGWVNHPDGLEAWKPRGSECRLASGLDALCSNQVPSRGGQDPGPLAGEYGGPNMERIMKARALSRDSSMAGYMSSKKTHGDQPQNSIMEEPRKRADLDKNDKSVKDLVTFFV</sequence>
<dbReference type="OrthoDB" id="1744115at2759"/>
<gene>
    <name evidence="4" type="ORF">IFM89_005208</name>
</gene>
<name>A0A835I142_9MAGN</name>
<protein>
    <submittedName>
        <fullName evidence="4">Uncharacterized protein</fullName>
    </submittedName>
</protein>
<evidence type="ECO:0000313" key="5">
    <source>
        <dbReference type="Proteomes" id="UP000631114"/>
    </source>
</evidence>
<dbReference type="EMBL" id="JADFTS010000004">
    <property type="protein sequence ID" value="KAF9608058.1"/>
    <property type="molecule type" value="Genomic_DNA"/>
</dbReference>
<evidence type="ECO:0000256" key="2">
    <source>
        <dbReference type="ARBA" id="ARBA00023186"/>
    </source>
</evidence>
<accession>A0A835I142</accession>
<feature type="compositionally biased region" description="Basic and acidic residues" evidence="3">
    <location>
        <begin position="103"/>
        <end position="114"/>
    </location>
</feature>
<feature type="region of interest" description="Disordered" evidence="3">
    <location>
        <begin position="47"/>
        <end position="66"/>
    </location>
</feature>
<dbReference type="Proteomes" id="UP000631114">
    <property type="component" value="Unassembled WGS sequence"/>
</dbReference>
<keyword evidence="2" id="KW-0143">Chaperone</keyword>
<evidence type="ECO:0000256" key="1">
    <source>
        <dbReference type="ARBA" id="ARBA00008239"/>
    </source>
</evidence>
<reference evidence="4 5" key="1">
    <citation type="submission" date="2020-10" db="EMBL/GenBank/DDBJ databases">
        <title>The Coptis chinensis genome and diversification of protoberbering-type alkaloids.</title>
        <authorList>
            <person name="Wang B."/>
            <person name="Shu S."/>
            <person name="Song C."/>
            <person name="Liu Y."/>
        </authorList>
    </citation>
    <scope>NUCLEOTIDE SEQUENCE [LARGE SCALE GENOMIC DNA]</scope>
    <source>
        <strain evidence="4">HL-2020</strain>
        <tissue evidence="4">Leaf</tissue>
    </source>
</reference>
<organism evidence="4 5">
    <name type="scientific">Coptis chinensis</name>
    <dbReference type="NCBI Taxonomy" id="261450"/>
    <lineage>
        <taxon>Eukaryota</taxon>
        <taxon>Viridiplantae</taxon>
        <taxon>Streptophyta</taxon>
        <taxon>Embryophyta</taxon>
        <taxon>Tracheophyta</taxon>
        <taxon>Spermatophyta</taxon>
        <taxon>Magnoliopsida</taxon>
        <taxon>Ranunculales</taxon>
        <taxon>Ranunculaceae</taxon>
        <taxon>Coptidoideae</taxon>
        <taxon>Coptis</taxon>
    </lineage>
</organism>
<evidence type="ECO:0000313" key="4">
    <source>
        <dbReference type="EMBL" id="KAF9608058.1"/>
    </source>
</evidence>
<dbReference type="Gene3D" id="1.20.120.790">
    <property type="entry name" value="Heat shock protein 90, C-terminal domain"/>
    <property type="match status" value="1"/>
</dbReference>
<dbReference type="GO" id="GO:0140662">
    <property type="term" value="F:ATP-dependent protein folding chaperone"/>
    <property type="evidence" value="ECO:0007669"/>
    <property type="project" value="InterPro"/>
</dbReference>
<dbReference type="GO" id="GO:0016887">
    <property type="term" value="F:ATP hydrolysis activity"/>
    <property type="evidence" value="ECO:0007669"/>
    <property type="project" value="InterPro"/>
</dbReference>
<evidence type="ECO:0000256" key="3">
    <source>
        <dbReference type="SAM" id="MobiDB-lite"/>
    </source>
</evidence>
<keyword evidence="5" id="KW-1185">Reference proteome</keyword>
<comment type="similarity">
    <text evidence="1">Belongs to the heat shock protein 90 family.</text>
</comment>
<dbReference type="AlphaFoldDB" id="A0A835I142"/>
<dbReference type="InterPro" id="IPR037196">
    <property type="entry name" value="HSP90_C"/>
</dbReference>
<dbReference type="GO" id="GO:0051082">
    <property type="term" value="F:unfolded protein binding"/>
    <property type="evidence" value="ECO:0007669"/>
    <property type="project" value="InterPro"/>
</dbReference>
<feature type="region of interest" description="Disordered" evidence="3">
    <location>
        <begin position="82"/>
        <end position="114"/>
    </location>
</feature>
<dbReference type="Pfam" id="PF00183">
    <property type="entry name" value="HSP90"/>
    <property type="match status" value="1"/>
</dbReference>
<dbReference type="InterPro" id="IPR001404">
    <property type="entry name" value="Hsp90_fam"/>
</dbReference>